<proteinExistence type="predicted"/>
<dbReference type="Proteomes" id="UP000887565">
    <property type="component" value="Unplaced"/>
</dbReference>
<organism evidence="1 2">
    <name type="scientific">Romanomermis culicivorax</name>
    <name type="common">Nematode worm</name>
    <dbReference type="NCBI Taxonomy" id="13658"/>
    <lineage>
        <taxon>Eukaryota</taxon>
        <taxon>Metazoa</taxon>
        <taxon>Ecdysozoa</taxon>
        <taxon>Nematoda</taxon>
        <taxon>Enoplea</taxon>
        <taxon>Dorylaimia</taxon>
        <taxon>Mermithida</taxon>
        <taxon>Mermithoidea</taxon>
        <taxon>Mermithidae</taxon>
        <taxon>Romanomermis</taxon>
    </lineage>
</organism>
<evidence type="ECO:0000313" key="1">
    <source>
        <dbReference type="Proteomes" id="UP000887565"/>
    </source>
</evidence>
<name>A0A915J2A4_ROMCU</name>
<sequence>MMLGDGLEPSTFCIQDTAQKENDELTDIPDSSNVAGTWFRDFMAYKFYLLLQCIKCTSDVQQNIIEQMRLLAPIADDHESRTI</sequence>
<dbReference type="AlphaFoldDB" id="A0A915J2A4"/>
<reference evidence="2" key="1">
    <citation type="submission" date="2022-11" db="UniProtKB">
        <authorList>
            <consortium name="WormBaseParasite"/>
        </authorList>
    </citation>
    <scope>IDENTIFICATION</scope>
</reference>
<keyword evidence="1" id="KW-1185">Reference proteome</keyword>
<accession>A0A915J2A4</accession>
<dbReference type="WBParaSite" id="nRc.2.0.1.t20008-RA">
    <property type="protein sequence ID" value="nRc.2.0.1.t20008-RA"/>
    <property type="gene ID" value="nRc.2.0.1.g20008"/>
</dbReference>
<evidence type="ECO:0000313" key="2">
    <source>
        <dbReference type="WBParaSite" id="nRc.2.0.1.t20008-RA"/>
    </source>
</evidence>
<protein>
    <submittedName>
        <fullName evidence="2">Uncharacterized protein</fullName>
    </submittedName>
</protein>